<evidence type="ECO:0000313" key="1">
    <source>
        <dbReference type="EnsemblMetazoa" id="AQUA014582-PA"/>
    </source>
</evidence>
<reference evidence="1" key="1">
    <citation type="submission" date="2020-05" db="UniProtKB">
        <authorList>
            <consortium name="EnsemblMetazoa"/>
        </authorList>
    </citation>
    <scope>IDENTIFICATION</scope>
    <source>
        <strain evidence="1">SANGQUA</strain>
    </source>
</reference>
<dbReference type="AlphaFoldDB" id="A0A182XRW3"/>
<keyword evidence="2" id="KW-1185">Reference proteome</keyword>
<dbReference type="VEuPathDB" id="VectorBase:AQUA014582"/>
<proteinExistence type="predicted"/>
<dbReference type="EnsemblMetazoa" id="AQUA014582-RA">
    <property type="protein sequence ID" value="AQUA014582-PA"/>
    <property type="gene ID" value="AQUA014582"/>
</dbReference>
<sequence length="37" mass="4489">MTLVTSRSRKLFRKRTHGPNRFHCAVQRFPAEIYKKK</sequence>
<organism evidence="1 2">
    <name type="scientific">Anopheles quadriannulatus</name>
    <name type="common">Mosquito</name>
    <dbReference type="NCBI Taxonomy" id="34691"/>
    <lineage>
        <taxon>Eukaryota</taxon>
        <taxon>Metazoa</taxon>
        <taxon>Ecdysozoa</taxon>
        <taxon>Arthropoda</taxon>
        <taxon>Hexapoda</taxon>
        <taxon>Insecta</taxon>
        <taxon>Pterygota</taxon>
        <taxon>Neoptera</taxon>
        <taxon>Endopterygota</taxon>
        <taxon>Diptera</taxon>
        <taxon>Nematocera</taxon>
        <taxon>Culicoidea</taxon>
        <taxon>Culicidae</taxon>
        <taxon>Anophelinae</taxon>
        <taxon>Anopheles</taxon>
    </lineage>
</organism>
<accession>A0A182XRW3</accession>
<protein>
    <submittedName>
        <fullName evidence="1">Uncharacterized protein</fullName>
    </submittedName>
</protein>
<name>A0A182XRW3_ANOQN</name>
<dbReference type="Proteomes" id="UP000076407">
    <property type="component" value="Unassembled WGS sequence"/>
</dbReference>
<evidence type="ECO:0000313" key="2">
    <source>
        <dbReference type="Proteomes" id="UP000076407"/>
    </source>
</evidence>